<comment type="caution">
    <text evidence="2">The sequence shown here is derived from an EMBL/GenBank/DDBJ whole genome shotgun (WGS) entry which is preliminary data.</text>
</comment>
<keyword evidence="3" id="KW-1185">Reference proteome</keyword>
<dbReference type="OrthoDB" id="9783700at2"/>
<dbReference type="PANTHER" id="PTHR31270">
    <property type="entry name" value="GLUTAMINYL-PEPTIDE CYCLOTRANSFERASE"/>
    <property type="match status" value="1"/>
</dbReference>
<dbReference type="InterPro" id="IPR011044">
    <property type="entry name" value="Quino_amine_DH_bsu"/>
</dbReference>
<name>A0A6I4U1P1_9SPHN</name>
<dbReference type="Gene3D" id="2.130.10.10">
    <property type="entry name" value="YVTN repeat-like/Quinoprotein amine dehydrogenase"/>
    <property type="match status" value="1"/>
</dbReference>
<protein>
    <submittedName>
        <fullName evidence="2">Glutaminyl-peptide cyclotransferase</fullName>
    </submittedName>
</protein>
<dbReference type="Pfam" id="PF05096">
    <property type="entry name" value="Glu_cyclase_2"/>
    <property type="match status" value="1"/>
</dbReference>
<dbReference type="Proteomes" id="UP000429229">
    <property type="component" value="Unassembled WGS sequence"/>
</dbReference>
<reference evidence="2 3" key="1">
    <citation type="submission" date="2019-12" db="EMBL/GenBank/DDBJ databases">
        <title>Genomic-based taxomic classification of the family Erythrobacteraceae.</title>
        <authorList>
            <person name="Xu L."/>
        </authorList>
    </citation>
    <scope>NUCLEOTIDE SEQUENCE [LARGE SCALE GENOMIC DNA]</scope>
    <source>
        <strain evidence="2 3">LMG 29519</strain>
    </source>
</reference>
<keyword evidence="1" id="KW-0732">Signal</keyword>
<evidence type="ECO:0000313" key="2">
    <source>
        <dbReference type="EMBL" id="MXP09940.1"/>
    </source>
</evidence>
<accession>A0A6I4U1P1</accession>
<proteinExistence type="predicted"/>
<dbReference type="AlphaFoldDB" id="A0A6I4U1P1"/>
<sequence length="273" mass="30019">MKPYHFLIAVLALLGAPLEAQESATQGDRAEATDSGAPVYRAEVVAAHPHDDGAFTQGLLWHDGALIESTGRRGSSVVRRVDLETGEVLAESRLPDEQFGEGIALWGEDFVSLTWRDGVLHRWDAATLEPIGSVENYPLEGWGLTTSDEGLIHSDGSDTLRVLDPDTFEVRRTIPVTLGGRPMRQLNELEMIDGLIYANLWKSPYIIVIDPADGTVRKLIDLSAIVDAVSVSDREAVLNGIAWDAEKRRLFVTGKLWPSLFEIRLVETDAQAH</sequence>
<evidence type="ECO:0000313" key="3">
    <source>
        <dbReference type="Proteomes" id="UP000429229"/>
    </source>
</evidence>
<evidence type="ECO:0000256" key="1">
    <source>
        <dbReference type="SAM" id="SignalP"/>
    </source>
</evidence>
<dbReference type="EMBL" id="WTYR01000001">
    <property type="protein sequence ID" value="MXP09940.1"/>
    <property type="molecule type" value="Genomic_DNA"/>
</dbReference>
<dbReference type="SUPFAM" id="SSF50969">
    <property type="entry name" value="YVTN repeat-like/Quinoprotein amine dehydrogenase"/>
    <property type="match status" value="1"/>
</dbReference>
<gene>
    <name evidence="2" type="ORF">GRI68_07080</name>
</gene>
<dbReference type="RefSeq" id="WP_160616595.1">
    <property type="nucleotide sequence ID" value="NZ_WTYR01000001.1"/>
</dbReference>
<feature type="chain" id="PRO_5026052585" evidence="1">
    <location>
        <begin position="21"/>
        <end position="273"/>
    </location>
</feature>
<dbReference type="GO" id="GO:0016603">
    <property type="term" value="F:glutaminyl-peptide cyclotransferase activity"/>
    <property type="evidence" value="ECO:0007669"/>
    <property type="project" value="InterPro"/>
</dbReference>
<dbReference type="PANTHER" id="PTHR31270:SF1">
    <property type="entry name" value="GLUTAMINYL-PEPTIDE CYCLOTRANSFERASE"/>
    <property type="match status" value="1"/>
</dbReference>
<keyword evidence="2" id="KW-0808">Transferase</keyword>
<dbReference type="InterPro" id="IPR007788">
    <property type="entry name" value="QCT"/>
</dbReference>
<feature type="signal peptide" evidence="1">
    <location>
        <begin position="1"/>
        <end position="20"/>
    </location>
</feature>
<dbReference type="InterPro" id="IPR015943">
    <property type="entry name" value="WD40/YVTN_repeat-like_dom_sf"/>
</dbReference>
<organism evidence="2 3">
    <name type="scientific">Alteriqipengyuania halimionae</name>
    <dbReference type="NCBI Taxonomy" id="1926630"/>
    <lineage>
        <taxon>Bacteria</taxon>
        <taxon>Pseudomonadati</taxon>
        <taxon>Pseudomonadota</taxon>
        <taxon>Alphaproteobacteria</taxon>
        <taxon>Sphingomonadales</taxon>
        <taxon>Erythrobacteraceae</taxon>
        <taxon>Alteriqipengyuania</taxon>
    </lineage>
</organism>